<evidence type="ECO:0000313" key="9">
    <source>
        <dbReference type="Proteomes" id="UP000583929"/>
    </source>
</evidence>
<dbReference type="AlphaFoldDB" id="A0A7J6GCL6"/>
<dbReference type="Pfam" id="PF08152">
    <property type="entry name" value="GUCT"/>
    <property type="match status" value="1"/>
</dbReference>
<evidence type="ECO:0000256" key="1">
    <source>
        <dbReference type="ARBA" id="ARBA00012552"/>
    </source>
</evidence>
<feature type="domain" description="DDX21/DDX50 dimerisation" evidence="7">
    <location>
        <begin position="274"/>
        <end position="326"/>
    </location>
</feature>
<gene>
    <name evidence="8" type="ORF">G4B88_021012</name>
</gene>
<evidence type="ECO:0000259" key="6">
    <source>
        <dbReference type="Pfam" id="PF08152"/>
    </source>
</evidence>
<protein>
    <recommendedName>
        <fullName evidence="1">RNA helicase</fullName>
        <ecNumber evidence="1">3.6.4.13</ecNumber>
    </recommendedName>
</protein>
<dbReference type="InterPro" id="IPR012562">
    <property type="entry name" value="GUCT"/>
</dbReference>
<dbReference type="EMBL" id="JAATIQ010000125">
    <property type="protein sequence ID" value="KAF4379879.1"/>
    <property type="molecule type" value="Genomic_DNA"/>
</dbReference>
<name>A0A7J6GCL6_CANSA</name>
<evidence type="ECO:0000256" key="5">
    <source>
        <dbReference type="ARBA" id="ARBA00047984"/>
    </source>
</evidence>
<keyword evidence="9" id="KW-1185">Reference proteome</keyword>
<comment type="caution">
    <text evidence="8">The sequence shown here is derived from an EMBL/GenBank/DDBJ whole genome shotgun (WGS) entry which is preliminary data.</text>
</comment>
<dbReference type="Pfam" id="PF26142">
    <property type="entry name" value="DD_DDX21-DDX50"/>
    <property type="match status" value="1"/>
</dbReference>
<dbReference type="EC" id="3.6.4.13" evidence="1"/>
<dbReference type="PANTHER" id="PTHR47261:SF2">
    <property type="entry name" value="CALCIUM-DEPENDENT LIPID-BINDING (CALB DOMAIN) FAMILY PROTEIN"/>
    <property type="match status" value="1"/>
</dbReference>
<dbReference type="GO" id="GO:0003723">
    <property type="term" value="F:RNA binding"/>
    <property type="evidence" value="ECO:0007669"/>
    <property type="project" value="UniProtKB-KW"/>
</dbReference>
<feature type="domain" description="GUCT" evidence="6">
    <location>
        <begin position="329"/>
        <end position="360"/>
    </location>
</feature>
<dbReference type="InterPro" id="IPR059027">
    <property type="entry name" value="DD_DDX21-DDX50"/>
</dbReference>
<keyword evidence="4" id="KW-0694">RNA-binding</keyword>
<keyword evidence="3" id="KW-0347">Helicase</keyword>
<proteinExistence type="predicted"/>
<keyword evidence="2" id="KW-0378">Hydrolase</keyword>
<keyword evidence="3" id="KW-0547">Nucleotide-binding</keyword>
<organism evidence="8 9">
    <name type="scientific">Cannabis sativa</name>
    <name type="common">Hemp</name>
    <name type="synonym">Marijuana</name>
    <dbReference type="NCBI Taxonomy" id="3483"/>
    <lineage>
        <taxon>Eukaryota</taxon>
        <taxon>Viridiplantae</taxon>
        <taxon>Streptophyta</taxon>
        <taxon>Embryophyta</taxon>
        <taxon>Tracheophyta</taxon>
        <taxon>Spermatophyta</taxon>
        <taxon>Magnoliopsida</taxon>
        <taxon>eudicotyledons</taxon>
        <taxon>Gunneridae</taxon>
        <taxon>Pentapetalae</taxon>
        <taxon>rosids</taxon>
        <taxon>fabids</taxon>
        <taxon>Rosales</taxon>
        <taxon>Cannabaceae</taxon>
        <taxon>Cannabis</taxon>
    </lineage>
</organism>
<accession>A0A7J6GCL6</accession>
<dbReference type="GO" id="GO:0016787">
    <property type="term" value="F:hydrolase activity"/>
    <property type="evidence" value="ECO:0007669"/>
    <property type="project" value="UniProtKB-KW"/>
</dbReference>
<sequence>MVRLTAGTSSPQPENIITSIGEQNVASYSDEFLQDSTRFQVEAMINHKHPQLVDDNSDLMPSTTSIADVCCLLNLNMKGETRTHIRPPTNRQALSSLFDSSQAVHHQALPIIASSAAIFLFGRCSHLLEWNWQTIVIGVTFLAFDTYDLPPQIGLLEACQDLRPYISKSQNCLKNLFIALDLPIRTLIERRYVELNIVGPKVKLRLIPIEPFVGAVSWAFVQLPKIKFELSPFRLFNFMGYSGAAVMLYDPRRSNFSKIERESGVKFEHISTPQPADVAKAAGIEAAEILNQISDSVIPAFKAAAEDLLNTSGLSAVELLSKALAKAAGYSEIKSRSLLTSMENCVTVLLEAGKPIYTPS</sequence>
<dbReference type="Proteomes" id="UP000583929">
    <property type="component" value="Unassembled WGS sequence"/>
</dbReference>
<evidence type="ECO:0000256" key="4">
    <source>
        <dbReference type="ARBA" id="ARBA00022884"/>
    </source>
</evidence>
<evidence type="ECO:0000259" key="7">
    <source>
        <dbReference type="Pfam" id="PF26142"/>
    </source>
</evidence>
<keyword evidence="3" id="KW-0067">ATP-binding</keyword>
<evidence type="ECO:0000313" key="8">
    <source>
        <dbReference type="EMBL" id="KAF4379879.1"/>
    </source>
</evidence>
<evidence type="ECO:0000256" key="3">
    <source>
        <dbReference type="ARBA" id="ARBA00022806"/>
    </source>
</evidence>
<evidence type="ECO:0000256" key="2">
    <source>
        <dbReference type="ARBA" id="ARBA00022801"/>
    </source>
</evidence>
<dbReference type="GO" id="GO:0005524">
    <property type="term" value="F:ATP binding"/>
    <property type="evidence" value="ECO:0007669"/>
    <property type="project" value="InterPro"/>
</dbReference>
<dbReference type="GO" id="GO:0003724">
    <property type="term" value="F:RNA helicase activity"/>
    <property type="evidence" value="ECO:0007669"/>
    <property type="project" value="UniProtKB-EC"/>
</dbReference>
<comment type="catalytic activity">
    <reaction evidence="5">
        <text>ATP + H2O = ADP + phosphate + H(+)</text>
        <dbReference type="Rhea" id="RHEA:13065"/>
        <dbReference type="ChEBI" id="CHEBI:15377"/>
        <dbReference type="ChEBI" id="CHEBI:15378"/>
        <dbReference type="ChEBI" id="CHEBI:30616"/>
        <dbReference type="ChEBI" id="CHEBI:43474"/>
        <dbReference type="ChEBI" id="CHEBI:456216"/>
        <dbReference type="EC" id="3.6.4.13"/>
    </reaction>
</comment>
<dbReference type="PANTHER" id="PTHR47261">
    <property type="entry name" value="CALCIUM-DEPENDENT LIPID-BINDING (CALB DOMAIN) FAMILY PROTEIN"/>
    <property type="match status" value="1"/>
</dbReference>
<reference evidence="8 9" key="1">
    <citation type="journal article" date="2020" name="bioRxiv">
        <title>Sequence and annotation of 42 cannabis genomes reveals extensive copy number variation in cannabinoid synthesis and pathogen resistance genes.</title>
        <authorList>
            <person name="Mckernan K.J."/>
            <person name="Helbert Y."/>
            <person name="Kane L.T."/>
            <person name="Ebling H."/>
            <person name="Zhang L."/>
            <person name="Liu B."/>
            <person name="Eaton Z."/>
            <person name="Mclaughlin S."/>
            <person name="Kingan S."/>
            <person name="Baybayan P."/>
            <person name="Concepcion G."/>
            <person name="Jordan M."/>
            <person name="Riva A."/>
            <person name="Barbazuk W."/>
            <person name="Harkins T."/>
        </authorList>
    </citation>
    <scope>NUCLEOTIDE SEQUENCE [LARGE SCALE GENOMIC DNA]</scope>
    <source>
        <strain evidence="9">cv. Jamaican Lion 4</strain>
        <tissue evidence="8">Leaf</tissue>
    </source>
</reference>